<accession>A0ABS8H8C7</accession>
<sequence>MPKSLEAAGATVIEKYTEFNPPHGATEMADLHHGALMTGGSIATQPMPDPPQAGSSTSRPAAAS</sequence>
<gene>
    <name evidence="2" type="ORF">LL253_13950</name>
</gene>
<dbReference type="RefSeq" id="WP_009820421.1">
    <property type="nucleotide sequence ID" value="NZ_JAJGNP010000012.1"/>
</dbReference>
<keyword evidence="3" id="KW-1185">Reference proteome</keyword>
<feature type="compositionally biased region" description="Polar residues" evidence="1">
    <location>
        <begin position="53"/>
        <end position="64"/>
    </location>
</feature>
<reference evidence="2 3" key="1">
    <citation type="submission" date="2021-10" db="EMBL/GenBank/DDBJ databases">
        <title>The diversity and Nitrogen Metabolism of Culturable Nitrate-Utilizing Bacteria Within the Oxygen Minimum Zone of the Changjiang (Yangtze River)Estuary.</title>
        <authorList>
            <person name="Zhang D."/>
            <person name="Zheng J."/>
            <person name="Liu S."/>
            <person name="He W."/>
        </authorList>
    </citation>
    <scope>NUCLEOTIDE SEQUENCE [LARGE SCALE GENOMIC DNA]</scope>
    <source>
        <strain evidence="2 3">FXH275-2</strain>
    </source>
</reference>
<evidence type="ECO:0000313" key="2">
    <source>
        <dbReference type="EMBL" id="MCC4233786.1"/>
    </source>
</evidence>
<dbReference type="EMBL" id="JAJGNP010000012">
    <property type="protein sequence ID" value="MCC4233786.1"/>
    <property type="molecule type" value="Genomic_DNA"/>
</dbReference>
<proteinExistence type="predicted"/>
<evidence type="ECO:0000256" key="1">
    <source>
        <dbReference type="SAM" id="MobiDB-lite"/>
    </source>
</evidence>
<comment type="caution">
    <text evidence="2">The sequence shown here is derived from an EMBL/GenBank/DDBJ whole genome shotgun (WGS) entry which is preliminary data.</text>
</comment>
<evidence type="ECO:0000313" key="3">
    <source>
        <dbReference type="Proteomes" id="UP001198830"/>
    </source>
</evidence>
<feature type="region of interest" description="Disordered" evidence="1">
    <location>
        <begin position="35"/>
        <end position="64"/>
    </location>
</feature>
<name>A0ABS8H8C7_9SPHN</name>
<dbReference type="Proteomes" id="UP001198830">
    <property type="component" value="Unassembled WGS sequence"/>
</dbReference>
<protein>
    <submittedName>
        <fullName evidence="2">Uncharacterized protein</fullName>
    </submittedName>
</protein>
<organism evidence="2 3">
    <name type="scientific">Sphingobium soli</name>
    <dbReference type="NCBI Taxonomy" id="1591116"/>
    <lineage>
        <taxon>Bacteria</taxon>
        <taxon>Pseudomonadati</taxon>
        <taxon>Pseudomonadota</taxon>
        <taxon>Alphaproteobacteria</taxon>
        <taxon>Sphingomonadales</taxon>
        <taxon>Sphingomonadaceae</taxon>
        <taxon>Sphingobium</taxon>
    </lineage>
</organism>